<reference evidence="2" key="2">
    <citation type="journal article" date="2021" name="PeerJ">
        <title>Extensive microbial diversity within the chicken gut microbiome revealed by metagenomics and culture.</title>
        <authorList>
            <person name="Gilroy R."/>
            <person name="Ravi A."/>
            <person name="Getino M."/>
            <person name="Pursley I."/>
            <person name="Horton D.L."/>
            <person name="Alikhan N.F."/>
            <person name="Baker D."/>
            <person name="Gharbi K."/>
            <person name="Hall N."/>
            <person name="Watson M."/>
            <person name="Adriaenssens E.M."/>
            <person name="Foster-Nyarko E."/>
            <person name="Jarju S."/>
            <person name="Secka A."/>
            <person name="Antonio M."/>
            <person name="Oren A."/>
            <person name="Chaudhuri R.R."/>
            <person name="La Ragione R."/>
            <person name="Hildebrand F."/>
            <person name="Pallen M.J."/>
        </authorList>
    </citation>
    <scope>NUCLEOTIDE SEQUENCE</scope>
    <source>
        <strain evidence="2">ChiSxjej2B14-8506</strain>
    </source>
</reference>
<protein>
    <submittedName>
        <fullName evidence="2">DegV family protein</fullName>
    </submittedName>
</protein>
<dbReference type="NCBIfam" id="TIGR00762">
    <property type="entry name" value="DegV"/>
    <property type="match status" value="1"/>
</dbReference>
<evidence type="ECO:0000313" key="2">
    <source>
        <dbReference type="EMBL" id="HIU45986.1"/>
    </source>
</evidence>
<proteinExistence type="predicted"/>
<dbReference type="Pfam" id="PF02645">
    <property type="entry name" value="DegV"/>
    <property type="match status" value="1"/>
</dbReference>
<dbReference type="EMBL" id="DVNK01000014">
    <property type="protein sequence ID" value="HIU45986.1"/>
    <property type="molecule type" value="Genomic_DNA"/>
</dbReference>
<keyword evidence="1" id="KW-0446">Lipid-binding</keyword>
<dbReference type="PANTHER" id="PTHR33434">
    <property type="entry name" value="DEGV DOMAIN-CONTAINING PROTEIN DR_1986-RELATED"/>
    <property type="match status" value="1"/>
</dbReference>
<dbReference type="AlphaFoldDB" id="A0A9D1LQ76"/>
<reference evidence="2" key="1">
    <citation type="submission" date="2020-10" db="EMBL/GenBank/DDBJ databases">
        <authorList>
            <person name="Gilroy R."/>
        </authorList>
    </citation>
    <scope>NUCLEOTIDE SEQUENCE</scope>
    <source>
        <strain evidence="2">ChiSxjej2B14-8506</strain>
    </source>
</reference>
<gene>
    <name evidence="2" type="ORF">IAC59_01845</name>
</gene>
<dbReference type="Gene3D" id="3.40.50.10170">
    <property type="match status" value="1"/>
</dbReference>
<dbReference type="PROSITE" id="PS51482">
    <property type="entry name" value="DEGV"/>
    <property type="match status" value="1"/>
</dbReference>
<dbReference type="Proteomes" id="UP000824123">
    <property type="component" value="Unassembled WGS sequence"/>
</dbReference>
<sequence>MPYIIMTDSHADLPYTLVDEWQLPLVLMPYSLDGKEHLADMGRDGDYRQLFAALREGISATTSQLPQSTYLEYLEPHLREGNDVLFISFSSQLSKTIDNLRAAASELMAKYPGRRIEIFDTLAISMAQGLLVKRAWEMRAGGADMDEVLHWLNENYLCAHGAFVVDDLNHLRRGGRVSGSAAFFGTILGIKPFLVISREGKIVPCDKVKGHRRALRRLVQYVQDNIGDATGKTLVIMHSDILEDADQLEEMLRAALPVNDILKLPVGSVIGVHAGPGLIAVCFLGKPRSI</sequence>
<evidence type="ECO:0000313" key="3">
    <source>
        <dbReference type="Proteomes" id="UP000824123"/>
    </source>
</evidence>
<dbReference type="SUPFAM" id="SSF82549">
    <property type="entry name" value="DAK1/DegV-like"/>
    <property type="match status" value="1"/>
</dbReference>
<dbReference type="InterPro" id="IPR050270">
    <property type="entry name" value="DegV_domain_contain"/>
</dbReference>
<organism evidence="2 3">
    <name type="scientific">Candidatus Fimadaptatus faecigallinarum</name>
    <dbReference type="NCBI Taxonomy" id="2840814"/>
    <lineage>
        <taxon>Bacteria</taxon>
        <taxon>Bacillati</taxon>
        <taxon>Bacillota</taxon>
        <taxon>Clostridia</taxon>
        <taxon>Eubacteriales</taxon>
        <taxon>Candidatus Fimadaptatus</taxon>
    </lineage>
</organism>
<dbReference type="InterPro" id="IPR003797">
    <property type="entry name" value="DegV"/>
</dbReference>
<comment type="caution">
    <text evidence="2">The sequence shown here is derived from an EMBL/GenBank/DDBJ whole genome shotgun (WGS) entry which is preliminary data.</text>
</comment>
<name>A0A9D1LQ76_9FIRM</name>
<dbReference type="InterPro" id="IPR043168">
    <property type="entry name" value="DegV_C"/>
</dbReference>
<dbReference type="Gene3D" id="3.30.1180.10">
    <property type="match status" value="1"/>
</dbReference>
<dbReference type="GO" id="GO:0008289">
    <property type="term" value="F:lipid binding"/>
    <property type="evidence" value="ECO:0007669"/>
    <property type="project" value="UniProtKB-KW"/>
</dbReference>
<evidence type="ECO:0000256" key="1">
    <source>
        <dbReference type="ARBA" id="ARBA00023121"/>
    </source>
</evidence>
<dbReference type="PANTHER" id="PTHR33434:SF2">
    <property type="entry name" value="FATTY ACID-BINDING PROTEIN TM_1468"/>
    <property type="match status" value="1"/>
</dbReference>
<accession>A0A9D1LQ76</accession>